<comment type="caution">
    <text evidence="2">The sequence shown here is derived from an EMBL/GenBank/DDBJ whole genome shotgun (WGS) entry which is preliminary data.</text>
</comment>
<accession>A0AAN9NQK2</accession>
<evidence type="ECO:0000256" key="1">
    <source>
        <dbReference type="SAM" id="MobiDB-lite"/>
    </source>
</evidence>
<dbReference type="AlphaFoldDB" id="A0AAN9NQK2"/>
<gene>
    <name evidence="2" type="ORF">VNO80_02795</name>
</gene>
<protein>
    <submittedName>
        <fullName evidence="2">Uncharacterized protein</fullName>
    </submittedName>
</protein>
<organism evidence="2 3">
    <name type="scientific">Phaseolus coccineus</name>
    <name type="common">Scarlet runner bean</name>
    <name type="synonym">Phaseolus multiflorus</name>
    <dbReference type="NCBI Taxonomy" id="3886"/>
    <lineage>
        <taxon>Eukaryota</taxon>
        <taxon>Viridiplantae</taxon>
        <taxon>Streptophyta</taxon>
        <taxon>Embryophyta</taxon>
        <taxon>Tracheophyta</taxon>
        <taxon>Spermatophyta</taxon>
        <taxon>Magnoliopsida</taxon>
        <taxon>eudicotyledons</taxon>
        <taxon>Gunneridae</taxon>
        <taxon>Pentapetalae</taxon>
        <taxon>rosids</taxon>
        <taxon>fabids</taxon>
        <taxon>Fabales</taxon>
        <taxon>Fabaceae</taxon>
        <taxon>Papilionoideae</taxon>
        <taxon>50 kb inversion clade</taxon>
        <taxon>NPAAA clade</taxon>
        <taxon>indigoferoid/millettioid clade</taxon>
        <taxon>Phaseoleae</taxon>
        <taxon>Phaseolus</taxon>
    </lineage>
</organism>
<sequence>MSIPGDARMSLAPWRCPHASRPGDVRMPRALAMPASLSRPGDASMPRALAIVGSKLRGEMQECLVWGQSYVAKCKKPQAELQRKTEHRKRACKSSKTIRFRRWRLWE</sequence>
<dbReference type="Proteomes" id="UP001374584">
    <property type="component" value="Unassembled WGS sequence"/>
</dbReference>
<evidence type="ECO:0000313" key="2">
    <source>
        <dbReference type="EMBL" id="KAK7377371.1"/>
    </source>
</evidence>
<feature type="region of interest" description="Disordered" evidence="1">
    <location>
        <begin position="1"/>
        <end position="27"/>
    </location>
</feature>
<reference evidence="2 3" key="1">
    <citation type="submission" date="2024-01" db="EMBL/GenBank/DDBJ databases">
        <title>The genomes of 5 underutilized Papilionoideae crops provide insights into root nodulation and disease resistanc.</title>
        <authorList>
            <person name="Jiang F."/>
        </authorList>
    </citation>
    <scope>NUCLEOTIDE SEQUENCE [LARGE SCALE GENOMIC DNA]</scope>
    <source>
        <strain evidence="2">JINMINGXINNONG_FW02</strain>
        <tissue evidence="2">Leaves</tissue>
    </source>
</reference>
<evidence type="ECO:0000313" key="3">
    <source>
        <dbReference type="Proteomes" id="UP001374584"/>
    </source>
</evidence>
<proteinExistence type="predicted"/>
<dbReference type="EMBL" id="JAYMYR010000002">
    <property type="protein sequence ID" value="KAK7377371.1"/>
    <property type="molecule type" value="Genomic_DNA"/>
</dbReference>
<name>A0AAN9NQK2_PHACN</name>
<keyword evidence="3" id="KW-1185">Reference proteome</keyword>